<sequence>MLLGPSESLDHQSEAFSVVDKESRIYQVAEGSLPPRLLEMPGPSRRRRSPPYQEADRNPAVGTNDNLTRNVECLLALQFAPPSVIVNDRGEVVYVHGRTGLFLEPASGPARNQLLEMARPGLREPLNQALQKVANGDTDLVSRQVQVLAHGSTEGARLEVQLIRTPKALAGFRLVALHHEPMSEAAKTASETIGPKPTPPHK</sequence>
<dbReference type="AlphaFoldDB" id="A0A455UG78"/>
<evidence type="ECO:0000313" key="3">
    <source>
        <dbReference type="Proteomes" id="UP000320231"/>
    </source>
</evidence>
<accession>A0A455UG78</accession>
<proteinExistence type="predicted"/>
<organism evidence="2 3">
    <name type="scientific">Vreelandella sulfidaeris</name>
    <dbReference type="NCBI Taxonomy" id="115553"/>
    <lineage>
        <taxon>Bacteria</taxon>
        <taxon>Pseudomonadati</taxon>
        <taxon>Pseudomonadota</taxon>
        <taxon>Gammaproteobacteria</taxon>
        <taxon>Oceanospirillales</taxon>
        <taxon>Halomonadaceae</taxon>
        <taxon>Vreelandella</taxon>
    </lineage>
</organism>
<gene>
    <name evidence="2" type="ORF">HSBAA_33300</name>
</gene>
<reference evidence="2 3" key="1">
    <citation type="journal article" date="2019" name="Microbiol. Resour. Announc.">
        <title>Complete Genome Sequence of Halomonas sulfidaeris Strain Esulfide1 Isolated from a Metal Sulfide Rock at a Depth of 2,200 Meters, Obtained Using Nanopore Sequencing.</title>
        <authorList>
            <person name="Saito M."/>
            <person name="Nishigata A."/>
            <person name="Galipon J."/>
            <person name="Arakawa K."/>
        </authorList>
    </citation>
    <scope>NUCLEOTIDE SEQUENCE [LARGE SCALE GENOMIC DNA]</scope>
    <source>
        <strain evidence="2 3">ATCC BAA-803</strain>
    </source>
</reference>
<evidence type="ECO:0000256" key="1">
    <source>
        <dbReference type="SAM" id="MobiDB-lite"/>
    </source>
</evidence>
<feature type="region of interest" description="Disordered" evidence="1">
    <location>
        <begin position="183"/>
        <end position="202"/>
    </location>
</feature>
<dbReference type="Proteomes" id="UP000320231">
    <property type="component" value="Chromosome"/>
</dbReference>
<dbReference type="EMBL" id="AP019514">
    <property type="protein sequence ID" value="BBI62024.1"/>
    <property type="molecule type" value="Genomic_DNA"/>
</dbReference>
<evidence type="ECO:0008006" key="4">
    <source>
        <dbReference type="Google" id="ProtNLM"/>
    </source>
</evidence>
<evidence type="ECO:0000313" key="2">
    <source>
        <dbReference type="EMBL" id="BBI62024.1"/>
    </source>
</evidence>
<feature type="region of interest" description="Disordered" evidence="1">
    <location>
        <begin position="30"/>
        <end position="64"/>
    </location>
</feature>
<name>A0A455UG78_9GAMM</name>
<protein>
    <recommendedName>
        <fullName evidence="4">PAS domain-containing protein</fullName>
    </recommendedName>
</protein>
<dbReference type="KEGG" id="hsr:HSBAA_33300"/>